<name>A0ABU7QD84_9ACTN</name>
<gene>
    <name evidence="1" type="ORF">V2J94_47325</name>
</gene>
<protein>
    <submittedName>
        <fullName evidence="1">ImmA/IrrE family metallo-endopeptidase</fullName>
    </submittedName>
</protein>
<evidence type="ECO:0000313" key="2">
    <source>
        <dbReference type="Proteomes" id="UP001354709"/>
    </source>
</evidence>
<organism evidence="1 2">
    <name type="scientific">Streptomyces asiaticus subsp. ignotus</name>
    <dbReference type="NCBI Taxonomy" id="3098222"/>
    <lineage>
        <taxon>Bacteria</taxon>
        <taxon>Bacillati</taxon>
        <taxon>Actinomycetota</taxon>
        <taxon>Actinomycetes</taxon>
        <taxon>Kitasatosporales</taxon>
        <taxon>Streptomycetaceae</taxon>
        <taxon>Streptomyces</taxon>
        <taxon>Streptomyces violaceusniger group</taxon>
    </lineage>
</organism>
<accession>A0ABU7QD84</accession>
<sequence>MIDQFELPHALSVEGLCHHLAAQRARPLRLHPLPAEAAATGACGLWLATDAEDHIFYERRTVPLHQEHIVLHEIGHLLFNHRTVAVDGGTGWDILLPDLDPRAVRRLLGRTSYATEQEQEAELFASILGTRINEPHRQRPGGILGRLEAAMGVDSPYTTS</sequence>
<keyword evidence="2" id="KW-1185">Reference proteome</keyword>
<dbReference type="RefSeq" id="WP_171072417.1">
    <property type="nucleotide sequence ID" value="NZ_JAZBJO010000073.1"/>
</dbReference>
<evidence type="ECO:0000313" key="1">
    <source>
        <dbReference type="EMBL" id="MEE4599325.1"/>
    </source>
</evidence>
<dbReference type="Proteomes" id="UP001354709">
    <property type="component" value="Unassembled WGS sequence"/>
</dbReference>
<reference evidence="1 2" key="1">
    <citation type="submission" date="2023-11" db="EMBL/GenBank/DDBJ databases">
        <title>30 novel species of actinomycetes from the DSMZ collection.</title>
        <authorList>
            <person name="Nouioui I."/>
        </authorList>
    </citation>
    <scope>NUCLEOTIDE SEQUENCE [LARGE SCALE GENOMIC DNA]</scope>
    <source>
        <strain evidence="1 2">DSM 41524</strain>
    </source>
</reference>
<dbReference type="EMBL" id="JAZBJO010000073">
    <property type="protein sequence ID" value="MEE4599325.1"/>
    <property type="molecule type" value="Genomic_DNA"/>
</dbReference>
<comment type="caution">
    <text evidence="1">The sequence shown here is derived from an EMBL/GenBank/DDBJ whole genome shotgun (WGS) entry which is preliminary data.</text>
</comment>
<proteinExistence type="predicted"/>